<dbReference type="AlphaFoldDB" id="A0A2H0NIP7"/>
<proteinExistence type="predicted"/>
<evidence type="ECO:0000313" key="3">
    <source>
        <dbReference type="EMBL" id="PIR08734.1"/>
    </source>
</evidence>
<dbReference type="InterPro" id="IPR008490">
    <property type="entry name" value="Transposase_InsH_N"/>
</dbReference>
<dbReference type="GO" id="GO:0003677">
    <property type="term" value="F:DNA binding"/>
    <property type="evidence" value="ECO:0007669"/>
    <property type="project" value="InterPro"/>
</dbReference>
<evidence type="ECO:0008006" key="5">
    <source>
        <dbReference type="Google" id="ProtNLM"/>
    </source>
</evidence>
<accession>A0A2H0NIP7</accession>
<dbReference type="Pfam" id="PF05598">
    <property type="entry name" value="DUF772"/>
    <property type="match status" value="1"/>
</dbReference>
<evidence type="ECO:0000259" key="1">
    <source>
        <dbReference type="Pfam" id="PF01609"/>
    </source>
</evidence>
<sequence length="378" mass="43467">MAKVRFKKDTQDSFFGHFLYEQVLPKDHFLVRARVSLPWKRFTAKLLKYYKGAGEYGRTAYEPAKMLRMLLLSYLYNITERETEEFVNLNLAAKYFVSLGVDEHAPDHSSLTTFKERIIKAAGIKGYEAIFNELLRIAMEQEITFGSIQTIDSVHTIANVNLTKDKFRQEKKNEPPRDPDARWGVKKVKKVKRENGTVRDEKVSFYGYKTHVSANAQSGLVTSMTVTGGEASDGKELPTLVNKDRKLRMTKEGMITKETGKLAVSGGSAYTADKAYDDGDNHEFLKVKKLQSAIILKDTRTNSKQEENNKLWQEFKDRKVYQTAAKLRYTIEQPFGLAKHYHGFSRCRYTGRTKMAIQSYLTFMVLNLKRIMRLTEGI</sequence>
<dbReference type="GO" id="GO:0006313">
    <property type="term" value="P:DNA transposition"/>
    <property type="evidence" value="ECO:0007669"/>
    <property type="project" value="InterPro"/>
</dbReference>
<gene>
    <name evidence="3" type="ORF">COV53_01370</name>
</gene>
<dbReference type="Pfam" id="PF01609">
    <property type="entry name" value="DDE_Tnp_1"/>
    <property type="match status" value="1"/>
</dbReference>
<dbReference type="InterPro" id="IPR002559">
    <property type="entry name" value="Transposase_11"/>
</dbReference>
<reference evidence="3 4" key="1">
    <citation type="submission" date="2017-09" db="EMBL/GenBank/DDBJ databases">
        <title>Depth-based differentiation of microbial function through sediment-hosted aquifers and enrichment of novel symbionts in the deep terrestrial subsurface.</title>
        <authorList>
            <person name="Probst A.J."/>
            <person name="Ladd B."/>
            <person name="Jarett J.K."/>
            <person name="Geller-Mcgrath D.E."/>
            <person name="Sieber C.M."/>
            <person name="Emerson J.B."/>
            <person name="Anantharaman K."/>
            <person name="Thomas B.C."/>
            <person name="Malmstrom R."/>
            <person name="Stieglmeier M."/>
            <person name="Klingl A."/>
            <person name="Woyke T."/>
            <person name="Ryan C.M."/>
            <person name="Banfield J.F."/>
        </authorList>
    </citation>
    <scope>NUCLEOTIDE SEQUENCE [LARGE SCALE GENOMIC DNA]</scope>
    <source>
        <strain evidence="3">CG11_big_fil_rev_8_21_14_0_20_37_11</strain>
    </source>
</reference>
<dbReference type="GO" id="GO:0004803">
    <property type="term" value="F:transposase activity"/>
    <property type="evidence" value="ECO:0007669"/>
    <property type="project" value="InterPro"/>
</dbReference>
<name>A0A2H0NIP7_9BACT</name>
<dbReference type="Proteomes" id="UP000230707">
    <property type="component" value="Unassembled WGS sequence"/>
</dbReference>
<dbReference type="EMBL" id="PCWS01000028">
    <property type="protein sequence ID" value="PIR08734.1"/>
    <property type="molecule type" value="Genomic_DNA"/>
</dbReference>
<dbReference type="PANTHER" id="PTHR35604:SF2">
    <property type="entry name" value="TRANSPOSASE INSH FOR INSERTION SEQUENCE ELEMENT IS5A-RELATED"/>
    <property type="match status" value="1"/>
</dbReference>
<comment type="caution">
    <text evidence="3">The sequence shown here is derived from an EMBL/GenBank/DDBJ whole genome shotgun (WGS) entry which is preliminary data.</text>
</comment>
<protein>
    <recommendedName>
        <fullName evidence="5">IS5/IS1182 family transposase</fullName>
    </recommendedName>
</protein>
<organism evidence="3 4">
    <name type="scientific">Candidatus Gottesmanbacteria bacterium CG11_big_fil_rev_8_21_14_0_20_37_11</name>
    <dbReference type="NCBI Taxonomy" id="1974575"/>
    <lineage>
        <taxon>Bacteria</taxon>
        <taxon>Candidatus Gottesmaniibacteriota</taxon>
    </lineage>
</organism>
<dbReference type="PANTHER" id="PTHR35604">
    <property type="entry name" value="TRANSPOSASE INSH FOR INSERTION SEQUENCE ELEMENT IS5A-RELATED"/>
    <property type="match status" value="1"/>
</dbReference>
<feature type="domain" description="Transposase IS4-like" evidence="1">
    <location>
        <begin position="201"/>
        <end position="368"/>
    </location>
</feature>
<evidence type="ECO:0000259" key="2">
    <source>
        <dbReference type="Pfam" id="PF05598"/>
    </source>
</evidence>
<feature type="domain" description="Transposase InsH N-terminal" evidence="2">
    <location>
        <begin position="20"/>
        <end position="117"/>
    </location>
</feature>
<evidence type="ECO:0000313" key="4">
    <source>
        <dbReference type="Proteomes" id="UP000230707"/>
    </source>
</evidence>